<dbReference type="RefSeq" id="XP_020438589.1">
    <property type="nucleotide sequence ID" value="XM_020571315.1"/>
</dbReference>
<dbReference type="STRING" id="670386.D3AW11"/>
<name>D3AW11_HETP5</name>
<dbReference type="Gene3D" id="3.90.175.10">
    <property type="entry name" value="Diphtheria Toxin, domain 1"/>
    <property type="match status" value="1"/>
</dbReference>
<dbReference type="InParanoid" id="D3AW11"/>
<dbReference type="PANTHER" id="PTHR36649:SF28">
    <property type="entry name" value="UBIQUITIN-LIKE DOMAIN-CONTAINING PROTEIN"/>
    <property type="match status" value="1"/>
</dbReference>
<dbReference type="EMBL" id="ADBJ01000002">
    <property type="protein sequence ID" value="EFA86484.1"/>
    <property type="molecule type" value="Genomic_DNA"/>
</dbReference>
<comment type="caution">
    <text evidence="1">The sequence shown here is derived from an EMBL/GenBank/DDBJ whole genome shotgun (WGS) entry which is preliminary data.</text>
</comment>
<keyword evidence="2" id="KW-1185">Reference proteome</keyword>
<dbReference type="GeneID" id="31355812"/>
<gene>
    <name evidence="1" type="primary">ubqK</name>
    <name evidence="1" type="ORF">PPL_00278</name>
</gene>
<dbReference type="SUPFAM" id="SSF54236">
    <property type="entry name" value="Ubiquitin-like"/>
    <property type="match status" value="1"/>
</dbReference>
<dbReference type="AlphaFoldDB" id="D3AW11"/>
<accession>D3AW11</accession>
<reference evidence="1 2" key="1">
    <citation type="journal article" date="2011" name="Genome Res.">
        <title>Phylogeny-wide analysis of social amoeba genomes highlights ancient origins for complex intercellular communication.</title>
        <authorList>
            <person name="Heidel A.J."/>
            <person name="Lawal H.M."/>
            <person name="Felder M."/>
            <person name="Schilde C."/>
            <person name="Helps N.R."/>
            <person name="Tunggal B."/>
            <person name="Rivero F."/>
            <person name="John U."/>
            <person name="Schleicher M."/>
            <person name="Eichinger L."/>
            <person name="Platzer M."/>
            <person name="Noegel A.A."/>
            <person name="Schaap P."/>
            <person name="Gloeckner G."/>
        </authorList>
    </citation>
    <scope>NUCLEOTIDE SEQUENCE [LARGE SCALE GENOMIC DNA]</scope>
    <source>
        <strain evidence="2">ATCC 26659 / Pp 5 / PN500</strain>
    </source>
</reference>
<dbReference type="SUPFAM" id="SSF56399">
    <property type="entry name" value="ADP-ribosylation"/>
    <property type="match status" value="1"/>
</dbReference>
<dbReference type="OMA" id="FADSICK"/>
<dbReference type="InterPro" id="IPR029071">
    <property type="entry name" value="Ubiquitin-like_domsf"/>
</dbReference>
<protein>
    <submittedName>
        <fullName evidence="1">Uncharacterized protein</fullName>
    </submittedName>
</protein>
<evidence type="ECO:0000313" key="1">
    <source>
        <dbReference type="EMBL" id="EFA86484.1"/>
    </source>
</evidence>
<evidence type="ECO:0000313" key="2">
    <source>
        <dbReference type="Proteomes" id="UP000001396"/>
    </source>
</evidence>
<sequence length="307" mass="33358">MTELLLSAGVSALIHSKVHSKKVGNSIPLSASKLHKSMHSSGPVSSPDKSSSSNSVIYISDVSSGASTALDFIENGSLSALKSLYCSTMKRNIDEVAFVCNGAKLNCALSISDYKINRSSNVIAVPSAGNSAAPPIDFHLDDATLAPSYNYDFRGIKVDSDVYKRGGQIYERPVGYMRYAMTVLGQYSDGDQWLGVKGRPSSTESAPGEWIVSYHGTDTDEFGSMSNSGYKISESEQKTFSRGIYSTPSIKLAERFAQRFEFEGAQYLVILQNRVNPNTVEKLGNGTYYLSPNESDVRPYGICIKKI</sequence>
<dbReference type="FunCoup" id="D3AW11">
    <property type="interactions" value="1"/>
</dbReference>
<dbReference type="Proteomes" id="UP000001396">
    <property type="component" value="Unassembled WGS sequence"/>
</dbReference>
<organism evidence="1 2">
    <name type="scientific">Heterostelium pallidum (strain ATCC 26659 / Pp 5 / PN500)</name>
    <name type="common">Cellular slime mold</name>
    <name type="synonym">Polysphondylium pallidum</name>
    <dbReference type="NCBI Taxonomy" id="670386"/>
    <lineage>
        <taxon>Eukaryota</taxon>
        <taxon>Amoebozoa</taxon>
        <taxon>Evosea</taxon>
        <taxon>Eumycetozoa</taxon>
        <taxon>Dictyostelia</taxon>
        <taxon>Acytosteliales</taxon>
        <taxon>Acytosteliaceae</taxon>
        <taxon>Heterostelium</taxon>
    </lineage>
</organism>
<proteinExistence type="predicted"/>
<dbReference type="PANTHER" id="PTHR36649">
    <property type="entry name" value="UBIQUITIN-LIKE DOMAIN-CONTAINING PROTEIN"/>
    <property type="match status" value="1"/>
</dbReference>